<reference evidence="2 3" key="1">
    <citation type="submission" date="2020-02" db="EMBL/GenBank/DDBJ databases">
        <authorList>
            <person name="Ferguson B K."/>
        </authorList>
    </citation>
    <scope>NUCLEOTIDE SEQUENCE [LARGE SCALE GENOMIC DNA]</scope>
</reference>
<dbReference type="EMBL" id="CADCXU010028207">
    <property type="protein sequence ID" value="CAB0014701.1"/>
    <property type="molecule type" value="Genomic_DNA"/>
</dbReference>
<evidence type="ECO:0000313" key="3">
    <source>
        <dbReference type="Proteomes" id="UP000479000"/>
    </source>
</evidence>
<evidence type="ECO:0000256" key="1">
    <source>
        <dbReference type="SAM" id="MobiDB-lite"/>
    </source>
</evidence>
<keyword evidence="3" id="KW-1185">Reference proteome</keyword>
<accession>A0A6H5HFM9</accession>
<name>A0A6H5HFM9_9HEMI</name>
<feature type="region of interest" description="Disordered" evidence="1">
    <location>
        <begin position="67"/>
        <end position="119"/>
    </location>
</feature>
<protein>
    <submittedName>
        <fullName evidence="2">Uncharacterized protein</fullName>
    </submittedName>
</protein>
<evidence type="ECO:0000313" key="2">
    <source>
        <dbReference type="EMBL" id="CAB0014701.1"/>
    </source>
</evidence>
<dbReference type="Proteomes" id="UP000479000">
    <property type="component" value="Unassembled WGS sequence"/>
</dbReference>
<organism evidence="2 3">
    <name type="scientific">Nesidiocoris tenuis</name>
    <dbReference type="NCBI Taxonomy" id="355587"/>
    <lineage>
        <taxon>Eukaryota</taxon>
        <taxon>Metazoa</taxon>
        <taxon>Ecdysozoa</taxon>
        <taxon>Arthropoda</taxon>
        <taxon>Hexapoda</taxon>
        <taxon>Insecta</taxon>
        <taxon>Pterygota</taxon>
        <taxon>Neoptera</taxon>
        <taxon>Paraneoptera</taxon>
        <taxon>Hemiptera</taxon>
        <taxon>Heteroptera</taxon>
        <taxon>Panheteroptera</taxon>
        <taxon>Cimicomorpha</taxon>
        <taxon>Miridae</taxon>
        <taxon>Dicyphina</taxon>
        <taxon>Nesidiocoris</taxon>
    </lineage>
</organism>
<proteinExistence type="predicted"/>
<sequence>MDHQIFDSMLPEEMEEVELNSKEYPGAEERINQNPIIRRTELLDRIDENDSVSLSSCACVPRNMHSPFLETDERSNSEIRAGPRGTGSSRPAGARRTSPRSAGSRRLSPRSRPGVKAGWESRKQNLWVIRGRRGNQHKQPKKMKPSIRFGDDFRRCGRNRLKGNCRYKSYARRMRRRRRRRRWWWWWRRRWRMRRIFRRNRRRSQFGCPSTSALSPALQTETDYLNLG</sequence>
<gene>
    <name evidence="2" type="ORF">NTEN_LOCUS19112</name>
</gene>
<feature type="compositionally biased region" description="Low complexity" evidence="1">
    <location>
        <begin position="99"/>
        <end position="112"/>
    </location>
</feature>
<dbReference type="AlphaFoldDB" id="A0A6H5HFM9"/>